<dbReference type="InterPro" id="IPR036942">
    <property type="entry name" value="Beta-barrel_TonB_sf"/>
</dbReference>
<dbReference type="GO" id="GO:0009279">
    <property type="term" value="C:cell outer membrane"/>
    <property type="evidence" value="ECO:0007669"/>
    <property type="project" value="UniProtKB-SubCell"/>
</dbReference>
<evidence type="ECO:0000256" key="4">
    <source>
        <dbReference type="ARBA" id="ARBA00022692"/>
    </source>
</evidence>
<dbReference type="SUPFAM" id="SSF49464">
    <property type="entry name" value="Carboxypeptidase regulatory domain-like"/>
    <property type="match status" value="1"/>
</dbReference>
<evidence type="ECO:0000256" key="7">
    <source>
        <dbReference type="PROSITE-ProRule" id="PRU01360"/>
    </source>
</evidence>
<dbReference type="PROSITE" id="PS52016">
    <property type="entry name" value="TONB_DEPENDENT_REC_3"/>
    <property type="match status" value="1"/>
</dbReference>
<dbReference type="InterPro" id="IPR023997">
    <property type="entry name" value="TonB-dep_OMP_SusC/RagA_CS"/>
</dbReference>
<keyword evidence="3 7" id="KW-1134">Transmembrane beta strand</keyword>
<sequence length="1042" mass="113154">MKKLLQSLFILVFVAGAAMAQERTVTGKVTAKDDGNPLPGVTVKIKNVRAGTQTASDGRFSLQVPSGTTTLEFSYLGYVSKSVTLGSASVLNVVLDADNETLTEVVVTALGIKRESKALGYSATTIKAADLTAGRSGNVVNSLAGKVAGVKILSSGGAVGAASNINIRQATTFTGSNQPIFVVDGIPIDNESNMGNSMSVNTGSTRSNRAIDLNQDDIESISILKGPSAAMLYGSRAAAGAVIITTKKGAKGQTGRVDISSNYNIINNNRYADYQNTFAQGNAGNFNPFSNNSWGPKIVGQEVTNYLGNKEILTAYPDNVKNLFKQGYNLQNNVTFSGGTDKSTYYFSYGNYGEKGYLDNNNLYKNNFTFNGTSELNNKVTASVSAQYIHSNSLNTQVANQRANPLFDAISWPRNYNPDNYPFERPDGSNFTPSSQVPNPNYTYWNSAGTDNPLWSIKNNTFKQEINRVIGNIGLDYKIVDWLSASYKIGVDSWTNVSKLINAKGTNNNQSANRAGSIIDNTTNRTEISSYLNLTAVKKLTEEIGLRVLLGNEINYRNLNQNQIRGNGIQDPKNFNIANTLTYVPFNNISEQSLIGFYADISLDYKQFAYLTFTGRNDISSTFSPDKNSYFYPSVNASFIVSEAFPSIKENGIISFAKIRGNIAKLGREATNYSTATYFGTAGPSDGFGPVMVFPFNNVNGQTYNDGAGNKNLGPEFTTNRELGLEMKFLKNRIGLDFSYYNTKSTDVIFSVPKAPSSGLGSVISNAGKLQTSGIEVLLTGTPVQSRDWNWDISLNWTRGRSKVIQLAPGVPFIGNGGFTNPQGRIVEGLQYGTLFGQVYNKINGKDVVDANGRLTGFNPQLQVIGDPNPEWTAGLSNTVSYKGFSLSAYLDIRYGGDVYSRTVTDFRRFGVAEETANRDRLYVHNAVKADGTPNNTLITAEQYYADLYSAAAQEYAVFDGSWIRLREAAINYKIPGSAFKGAPFIKGINVGINGRNLFLYAPNMPHIDPENNLLGVSNGLGIEYNGQPQTRSFGASVKVTF</sequence>
<keyword evidence="2 7" id="KW-0813">Transport</keyword>
<dbReference type="SUPFAM" id="SSF56935">
    <property type="entry name" value="Porins"/>
    <property type="match status" value="1"/>
</dbReference>
<gene>
    <name evidence="10" type="ORF">SAMN05421820_109273</name>
</gene>
<dbReference type="Gene3D" id="2.60.40.1120">
    <property type="entry name" value="Carboxypeptidase-like, regulatory domain"/>
    <property type="match status" value="1"/>
</dbReference>
<dbReference type="Pfam" id="PF07715">
    <property type="entry name" value="Plug"/>
    <property type="match status" value="1"/>
</dbReference>
<dbReference type="OrthoDB" id="9768177at2"/>
<evidence type="ECO:0000256" key="8">
    <source>
        <dbReference type="SAM" id="SignalP"/>
    </source>
</evidence>
<dbReference type="Gene3D" id="2.40.170.20">
    <property type="entry name" value="TonB-dependent receptor, beta-barrel domain"/>
    <property type="match status" value="1"/>
</dbReference>
<dbReference type="AlphaFoldDB" id="A0A1H0EFV3"/>
<evidence type="ECO:0000256" key="6">
    <source>
        <dbReference type="ARBA" id="ARBA00023237"/>
    </source>
</evidence>
<dbReference type="InterPro" id="IPR039426">
    <property type="entry name" value="TonB-dep_rcpt-like"/>
</dbReference>
<keyword evidence="5 7" id="KW-0472">Membrane</keyword>
<dbReference type="NCBIfam" id="TIGR04057">
    <property type="entry name" value="SusC_RagA_signa"/>
    <property type="match status" value="1"/>
</dbReference>
<comment type="similarity">
    <text evidence="7">Belongs to the TonB-dependent receptor family.</text>
</comment>
<reference evidence="11" key="1">
    <citation type="submission" date="2016-10" db="EMBL/GenBank/DDBJ databases">
        <authorList>
            <person name="Varghese N."/>
            <person name="Submissions S."/>
        </authorList>
    </citation>
    <scope>NUCLEOTIDE SEQUENCE [LARGE SCALE GENOMIC DNA]</scope>
    <source>
        <strain evidence="11">DSM 19110</strain>
    </source>
</reference>
<evidence type="ECO:0000256" key="5">
    <source>
        <dbReference type="ARBA" id="ARBA00023136"/>
    </source>
</evidence>
<dbReference type="NCBIfam" id="TIGR04056">
    <property type="entry name" value="OMP_RagA_SusC"/>
    <property type="match status" value="1"/>
</dbReference>
<dbReference type="InterPro" id="IPR037066">
    <property type="entry name" value="Plug_dom_sf"/>
</dbReference>
<evidence type="ECO:0000256" key="2">
    <source>
        <dbReference type="ARBA" id="ARBA00022448"/>
    </source>
</evidence>
<feature type="chain" id="PRO_5010336173" evidence="8">
    <location>
        <begin position="21"/>
        <end position="1042"/>
    </location>
</feature>
<dbReference type="InterPro" id="IPR012910">
    <property type="entry name" value="Plug_dom"/>
</dbReference>
<dbReference type="EMBL" id="FNGY01000009">
    <property type="protein sequence ID" value="SDN81156.1"/>
    <property type="molecule type" value="Genomic_DNA"/>
</dbReference>
<keyword evidence="8" id="KW-0732">Signal</keyword>
<proteinExistence type="inferred from homology"/>
<dbReference type="RefSeq" id="WP_074611496.1">
    <property type="nucleotide sequence ID" value="NZ_FNGY01000009.1"/>
</dbReference>
<dbReference type="InterPro" id="IPR008969">
    <property type="entry name" value="CarboxyPept-like_regulatory"/>
</dbReference>
<evidence type="ECO:0000256" key="3">
    <source>
        <dbReference type="ARBA" id="ARBA00022452"/>
    </source>
</evidence>
<feature type="domain" description="TonB-dependent receptor plug" evidence="9">
    <location>
        <begin position="120"/>
        <end position="241"/>
    </location>
</feature>
<accession>A0A1H0EFV3</accession>
<dbReference type="Pfam" id="PF13715">
    <property type="entry name" value="CarbopepD_reg_2"/>
    <property type="match status" value="1"/>
</dbReference>
<evidence type="ECO:0000313" key="10">
    <source>
        <dbReference type="EMBL" id="SDN81156.1"/>
    </source>
</evidence>
<evidence type="ECO:0000256" key="1">
    <source>
        <dbReference type="ARBA" id="ARBA00004571"/>
    </source>
</evidence>
<comment type="subcellular location">
    <subcellularLocation>
        <location evidence="1 7">Cell outer membrane</location>
        <topology evidence="1 7">Multi-pass membrane protein</topology>
    </subcellularLocation>
</comment>
<name>A0A1H0EFV3_9SPHI</name>
<keyword evidence="6 7" id="KW-0998">Cell outer membrane</keyword>
<evidence type="ECO:0000259" key="9">
    <source>
        <dbReference type="Pfam" id="PF07715"/>
    </source>
</evidence>
<feature type="signal peptide" evidence="8">
    <location>
        <begin position="1"/>
        <end position="20"/>
    </location>
</feature>
<keyword evidence="11" id="KW-1185">Reference proteome</keyword>
<dbReference type="InterPro" id="IPR023996">
    <property type="entry name" value="TonB-dep_OMP_SusC/RagA"/>
</dbReference>
<organism evidence="10 11">
    <name type="scientific">Pedobacter steynii</name>
    <dbReference type="NCBI Taxonomy" id="430522"/>
    <lineage>
        <taxon>Bacteria</taxon>
        <taxon>Pseudomonadati</taxon>
        <taxon>Bacteroidota</taxon>
        <taxon>Sphingobacteriia</taxon>
        <taxon>Sphingobacteriales</taxon>
        <taxon>Sphingobacteriaceae</taxon>
        <taxon>Pedobacter</taxon>
    </lineage>
</organism>
<keyword evidence="4 7" id="KW-0812">Transmembrane</keyword>
<dbReference type="Proteomes" id="UP000183200">
    <property type="component" value="Unassembled WGS sequence"/>
</dbReference>
<dbReference type="Gene3D" id="2.170.130.10">
    <property type="entry name" value="TonB-dependent receptor, plug domain"/>
    <property type="match status" value="1"/>
</dbReference>
<protein>
    <submittedName>
        <fullName evidence="10">TonB-linked outer membrane protein, SusC/RagA family</fullName>
    </submittedName>
</protein>
<evidence type="ECO:0000313" key="11">
    <source>
        <dbReference type="Proteomes" id="UP000183200"/>
    </source>
</evidence>